<name>A0A2G6MSX7_9BACT</name>
<dbReference type="InterPro" id="IPR020053">
    <property type="entry name" value="Ribosome-bd_factorA_CS"/>
</dbReference>
<dbReference type="InterPro" id="IPR015946">
    <property type="entry name" value="KH_dom-like_a/b"/>
</dbReference>
<dbReference type="GO" id="GO:0005829">
    <property type="term" value="C:cytosol"/>
    <property type="evidence" value="ECO:0007669"/>
    <property type="project" value="TreeGrafter"/>
</dbReference>
<dbReference type="NCBIfam" id="TIGR00082">
    <property type="entry name" value="rbfA"/>
    <property type="match status" value="1"/>
</dbReference>
<evidence type="ECO:0000256" key="3">
    <source>
        <dbReference type="SAM" id="MobiDB-lite"/>
    </source>
</evidence>
<organism evidence="4 5">
    <name type="scientific">Desulfobacter postgatei</name>
    <dbReference type="NCBI Taxonomy" id="2293"/>
    <lineage>
        <taxon>Bacteria</taxon>
        <taxon>Pseudomonadati</taxon>
        <taxon>Thermodesulfobacteriota</taxon>
        <taxon>Desulfobacteria</taxon>
        <taxon>Desulfobacterales</taxon>
        <taxon>Desulfobacteraceae</taxon>
        <taxon>Desulfobacter</taxon>
    </lineage>
</organism>
<dbReference type="GO" id="GO:0030490">
    <property type="term" value="P:maturation of SSU-rRNA"/>
    <property type="evidence" value="ECO:0007669"/>
    <property type="project" value="UniProtKB-UniRule"/>
</dbReference>
<dbReference type="PANTHER" id="PTHR33515">
    <property type="entry name" value="RIBOSOME-BINDING FACTOR A, CHLOROPLASTIC-RELATED"/>
    <property type="match status" value="1"/>
</dbReference>
<evidence type="ECO:0000256" key="1">
    <source>
        <dbReference type="ARBA" id="ARBA00022517"/>
    </source>
</evidence>
<dbReference type="PROSITE" id="PS01319">
    <property type="entry name" value="RBFA"/>
    <property type="match status" value="1"/>
</dbReference>
<dbReference type="EMBL" id="PDTI01000013">
    <property type="protein sequence ID" value="PIE63207.1"/>
    <property type="molecule type" value="Genomic_DNA"/>
</dbReference>
<dbReference type="Pfam" id="PF02033">
    <property type="entry name" value="RBFA"/>
    <property type="match status" value="1"/>
</dbReference>
<evidence type="ECO:0000313" key="4">
    <source>
        <dbReference type="EMBL" id="PIE63207.1"/>
    </source>
</evidence>
<dbReference type="InterPro" id="IPR000238">
    <property type="entry name" value="RbfA"/>
</dbReference>
<comment type="subcellular location">
    <subcellularLocation>
        <location evidence="2">Cytoplasm</location>
    </subcellularLocation>
</comment>
<dbReference type="PANTHER" id="PTHR33515:SF1">
    <property type="entry name" value="RIBOSOME-BINDING FACTOR A, CHLOROPLASTIC-RELATED"/>
    <property type="match status" value="1"/>
</dbReference>
<keyword evidence="1 2" id="KW-0690">Ribosome biogenesis</keyword>
<comment type="function">
    <text evidence="2">One of several proteins that assist in the late maturation steps of the functional core of the 30S ribosomal subunit. Associates with free 30S ribosomal subunits (but not with 30S subunits that are part of 70S ribosomes or polysomes). Required for efficient processing of 16S rRNA. May interact with the 5'-terminal helix region of 16S rRNA.</text>
</comment>
<dbReference type="Gene3D" id="3.30.300.20">
    <property type="match status" value="1"/>
</dbReference>
<dbReference type="InterPro" id="IPR023799">
    <property type="entry name" value="RbfA_dom_sf"/>
</dbReference>
<comment type="subunit">
    <text evidence="2">Monomer. Binds 30S ribosomal subunits, but not 50S ribosomal subunits or 70S ribosomes.</text>
</comment>
<keyword evidence="2" id="KW-0963">Cytoplasm</keyword>
<dbReference type="SUPFAM" id="SSF89919">
    <property type="entry name" value="Ribosome-binding factor A, RbfA"/>
    <property type="match status" value="1"/>
</dbReference>
<dbReference type="GO" id="GO:0043024">
    <property type="term" value="F:ribosomal small subunit binding"/>
    <property type="evidence" value="ECO:0007669"/>
    <property type="project" value="TreeGrafter"/>
</dbReference>
<dbReference type="Proteomes" id="UP000231203">
    <property type="component" value="Unassembled WGS sequence"/>
</dbReference>
<comment type="similarity">
    <text evidence="2">Belongs to the RbfA family.</text>
</comment>
<sequence length="134" mass="14881">MKPYTRAERVSIQIQQAITELLARKMQDPRMEMATISGVRMSPDLSLAYVYVTVFGDKKRIRGALEGFQNSKGFIKKKIAPKLGLRIMPDLRFIHDDSFDEAARLDALIDAAPKGENREADAGEPDGSSGDPVE</sequence>
<evidence type="ECO:0000256" key="2">
    <source>
        <dbReference type="HAMAP-Rule" id="MF_00003"/>
    </source>
</evidence>
<reference evidence="4 5" key="1">
    <citation type="submission" date="2017-10" db="EMBL/GenBank/DDBJ databases">
        <title>Novel microbial diversity and functional potential in the marine mammal oral microbiome.</title>
        <authorList>
            <person name="Dudek N.K."/>
            <person name="Sun C.L."/>
            <person name="Burstein D."/>
            <person name="Kantor R.S."/>
            <person name="Aliaga Goltsman D.S."/>
            <person name="Bik E.M."/>
            <person name="Thomas B.C."/>
            <person name="Banfield J.F."/>
            <person name="Relman D.A."/>
        </authorList>
    </citation>
    <scope>NUCLEOTIDE SEQUENCE [LARGE SCALE GENOMIC DNA]</scope>
    <source>
        <strain evidence="4">DOLJORAL78_47_202</strain>
    </source>
</reference>
<gene>
    <name evidence="2 4" type="primary">rbfA</name>
    <name evidence="4" type="ORF">CSA25_01355</name>
</gene>
<protein>
    <recommendedName>
        <fullName evidence="2">Ribosome-binding factor A</fullName>
    </recommendedName>
</protein>
<feature type="region of interest" description="Disordered" evidence="3">
    <location>
        <begin position="110"/>
        <end position="134"/>
    </location>
</feature>
<proteinExistence type="inferred from homology"/>
<dbReference type="HAMAP" id="MF_00003">
    <property type="entry name" value="RbfA"/>
    <property type="match status" value="1"/>
</dbReference>
<evidence type="ECO:0000313" key="5">
    <source>
        <dbReference type="Proteomes" id="UP000231203"/>
    </source>
</evidence>
<comment type="caution">
    <text evidence="4">The sequence shown here is derived from an EMBL/GenBank/DDBJ whole genome shotgun (WGS) entry which is preliminary data.</text>
</comment>
<accession>A0A2G6MSX7</accession>
<dbReference type="AlphaFoldDB" id="A0A2G6MSX7"/>